<feature type="domain" description="Resolvase/invertase-type recombinase catalytic" evidence="7">
    <location>
        <begin position="3"/>
        <end position="150"/>
    </location>
</feature>
<dbReference type="Proteomes" id="UP000189137">
    <property type="component" value="Unassembled WGS sequence"/>
</dbReference>
<dbReference type="EMBL" id="UFWD01000002">
    <property type="protein sequence ID" value="SUY82559.1"/>
    <property type="molecule type" value="Genomic_DNA"/>
</dbReference>
<evidence type="ECO:0000256" key="2">
    <source>
        <dbReference type="ARBA" id="ARBA00023125"/>
    </source>
</evidence>
<dbReference type="CDD" id="cd00338">
    <property type="entry name" value="Ser_Recombinase"/>
    <property type="match status" value="1"/>
</dbReference>
<dbReference type="InterPro" id="IPR011109">
    <property type="entry name" value="DNA_bind_recombinase_dom"/>
</dbReference>
<dbReference type="Pfam" id="PF00239">
    <property type="entry name" value="Resolvase"/>
    <property type="match status" value="1"/>
</dbReference>
<dbReference type="Gene3D" id="3.40.50.1390">
    <property type="entry name" value="Resolvase, N-terminal catalytic domain"/>
    <property type="match status" value="1"/>
</dbReference>
<dbReference type="KEGG" id="pdf:CD630DERM_29520"/>
<dbReference type="InterPro" id="IPR050639">
    <property type="entry name" value="SSR_resolvase"/>
</dbReference>
<reference evidence="11" key="3">
    <citation type="submission" date="2018-06" db="EMBL/GenBank/DDBJ databases">
        <authorList>
            <consortium name="Pathogen Informatics"/>
            <person name="Doyle S."/>
        </authorList>
    </citation>
    <scope>NUCLEOTIDE SEQUENCE</scope>
    <source>
        <strain evidence="11">NCTC13307</strain>
    </source>
</reference>
<dbReference type="InterPro" id="IPR038109">
    <property type="entry name" value="DNA_bind_recomb_sf"/>
</dbReference>
<dbReference type="GO" id="GO:0015074">
    <property type="term" value="P:DNA integration"/>
    <property type="evidence" value="ECO:0007669"/>
    <property type="project" value="UniProtKB-KW"/>
</dbReference>
<dbReference type="InterPro" id="IPR006118">
    <property type="entry name" value="Recombinase_CS"/>
</dbReference>
<evidence type="ECO:0000256" key="5">
    <source>
        <dbReference type="PROSITE-ProRule" id="PRU10137"/>
    </source>
</evidence>
<evidence type="ECO:0000256" key="4">
    <source>
        <dbReference type="PIRSR" id="PIRSR606118-50"/>
    </source>
</evidence>
<dbReference type="PROSITE" id="PS51736">
    <property type="entry name" value="RECOMBINASES_3"/>
    <property type="match status" value="1"/>
</dbReference>
<keyword evidence="6" id="KW-0175">Coiled coil</keyword>
<keyword evidence="1" id="KW-0229">DNA integration</keyword>
<evidence type="ECO:0000256" key="3">
    <source>
        <dbReference type="ARBA" id="ARBA00023172"/>
    </source>
</evidence>
<reference evidence="9" key="4">
    <citation type="submission" date="2021-06" db="EMBL/GenBank/DDBJ databases">
        <authorList>
            <consortium name="NCBI Pathogen Detection Project"/>
        </authorList>
    </citation>
    <scope>NUCLEOTIDE SEQUENCE</scope>
    <source>
        <strain evidence="9">Clostridioides</strain>
    </source>
</reference>
<dbReference type="Gene3D" id="3.90.1750.20">
    <property type="entry name" value="Putative Large Serine Recombinase, Chain B, Domain 2"/>
    <property type="match status" value="1"/>
</dbReference>
<protein>
    <submittedName>
        <fullName evidence="10">DNA-invertase hin</fullName>
    </submittedName>
    <submittedName>
        <fullName evidence="11">Phage site-specific recombinase</fullName>
    </submittedName>
    <submittedName>
        <fullName evidence="9">Recombinase family protein</fullName>
    </submittedName>
</protein>
<gene>
    <name evidence="11" type="primary">hin_2</name>
    <name evidence="9" type="ORF">KRQ00_003798</name>
    <name evidence="11" type="ORF">NCTC13307_03664</name>
    <name evidence="10" type="ORF">SAMEA3375112_01637</name>
</gene>
<evidence type="ECO:0000259" key="7">
    <source>
        <dbReference type="PROSITE" id="PS51736"/>
    </source>
</evidence>
<reference evidence="10 12" key="1">
    <citation type="submission" date="2017-02" db="EMBL/GenBank/DDBJ databases">
        <authorList>
            <consortium name="Pathogen Informatics"/>
        </authorList>
    </citation>
    <scope>NUCLEOTIDE SEQUENCE [LARGE SCALE GENOMIC DNA]</scope>
    <source>
        <strain evidence="10 12">VRECD0157</strain>
    </source>
</reference>
<organism evidence="11">
    <name type="scientific">Clostridioides difficile</name>
    <name type="common">Peptoclostridium difficile</name>
    <dbReference type="NCBI Taxonomy" id="1496"/>
    <lineage>
        <taxon>Bacteria</taxon>
        <taxon>Bacillati</taxon>
        <taxon>Bacillota</taxon>
        <taxon>Clostridia</taxon>
        <taxon>Peptostreptococcales</taxon>
        <taxon>Peptostreptococcaceae</taxon>
        <taxon>Clostridioides</taxon>
    </lineage>
</organism>
<dbReference type="EMBL" id="FUPS01000004">
    <property type="protein sequence ID" value="SJS23220.1"/>
    <property type="molecule type" value="Genomic_DNA"/>
</dbReference>
<dbReference type="GO" id="GO:0003677">
    <property type="term" value="F:DNA binding"/>
    <property type="evidence" value="ECO:0007669"/>
    <property type="project" value="UniProtKB-KW"/>
</dbReference>
<dbReference type="SUPFAM" id="SSF53041">
    <property type="entry name" value="Resolvase-like"/>
    <property type="match status" value="1"/>
</dbReference>
<dbReference type="InterPro" id="IPR036162">
    <property type="entry name" value="Resolvase-like_N_sf"/>
</dbReference>
<accession>A0A381KKY4</accession>
<dbReference type="AlphaFoldDB" id="A0A381KKY4"/>
<evidence type="ECO:0000313" key="12">
    <source>
        <dbReference type="Proteomes" id="UP000189137"/>
    </source>
</evidence>
<dbReference type="SMART" id="SM00857">
    <property type="entry name" value="Resolvase"/>
    <property type="match status" value="1"/>
</dbReference>
<dbReference type="Proteomes" id="UP000879542">
    <property type="component" value="Unassembled WGS sequence"/>
</dbReference>
<keyword evidence="3" id="KW-0233">DNA recombination</keyword>
<evidence type="ECO:0000313" key="9">
    <source>
        <dbReference type="EMBL" id="HBH2621979.1"/>
    </source>
</evidence>
<dbReference type="PROSITE" id="PS00397">
    <property type="entry name" value="RECOMBINASES_1"/>
    <property type="match status" value="1"/>
</dbReference>
<feature type="domain" description="Recombinase" evidence="8">
    <location>
        <begin position="158"/>
        <end position="257"/>
    </location>
</feature>
<feature type="active site" description="O-(5'-phospho-DNA)-serine intermediate" evidence="4 5">
    <location>
        <position position="11"/>
    </location>
</feature>
<dbReference type="PROSITE" id="PS51737">
    <property type="entry name" value="RECOMBINASE_DNA_BIND"/>
    <property type="match status" value="1"/>
</dbReference>
<dbReference type="InterPro" id="IPR025827">
    <property type="entry name" value="Zn_ribbon_recom_dom"/>
</dbReference>
<evidence type="ECO:0000313" key="10">
    <source>
        <dbReference type="EMBL" id="SJS23220.1"/>
    </source>
</evidence>
<dbReference type="RefSeq" id="WP_011861760.1">
    <property type="nucleotide sequence ID" value="NZ_BINC01000070.1"/>
</dbReference>
<evidence type="ECO:0000259" key="8">
    <source>
        <dbReference type="PROSITE" id="PS51737"/>
    </source>
</evidence>
<dbReference type="Pfam" id="PF13408">
    <property type="entry name" value="Zn_ribbon_recom"/>
    <property type="match status" value="1"/>
</dbReference>
<evidence type="ECO:0000256" key="6">
    <source>
        <dbReference type="SAM" id="Coils"/>
    </source>
</evidence>
<evidence type="ECO:0000313" key="11">
    <source>
        <dbReference type="EMBL" id="SUY82559.1"/>
    </source>
</evidence>
<dbReference type="PANTHER" id="PTHR30461:SF23">
    <property type="entry name" value="DNA RECOMBINASE-RELATED"/>
    <property type="match status" value="1"/>
</dbReference>
<evidence type="ECO:0000256" key="1">
    <source>
        <dbReference type="ARBA" id="ARBA00022908"/>
    </source>
</evidence>
<reference evidence="9" key="2">
    <citation type="journal article" date="2018" name="Genome Biol.">
        <title>SKESA: strategic k-mer extension for scrupulous assemblies.</title>
        <authorList>
            <person name="Souvorov A."/>
            <person name="Agarwala R."/>
            <person name="Lipman D.J."/>
        </authorList>
    </citation>
    <scope>NUCLEOTIDE SEQUENCE</scope>
    <source>
        <strain evidence="9">Clostridioides</strain>
    </source>
</reference>
<proteinExistence type="predicted"/>
<dbReference type="PANTHER" id="PTHR30461">
    <property type="entry name" value="DNA-INVERTASE FROM LAMBDOID PROPHAGE"/>
    <property type="match status" value="1"/>
</dbReference>
<feature type="coiled-coil region" evidence="6">
    <location>
        <begin position="334"/>
        <end position="404"/>
    </location>
</feature>
<sequence length="452" mass="53599">MLRVALYIRVSTEEQALNGDSIRTQIEALEQYSKENDFNIVGKYIDEGCSATNLKRPNLQRLLRDVEKDKVDLVLMTKIDRLSRGVKNYYKIMETLEKHKCDWKTILENYDSSTAAGRLHINIMLSVAENEAAQTSERIKFVFQDKLRRKEVISGTIPIGYKIENKHLVIDKEKKYIVKAIFDEYEKSGSVRTLIETINNLHGELYSYNKIKNILRNELYIGIYNKRGFYVEDYCEPIISKKQFKQIQRILEKNKKTTPNKNIHYHIFSGLLKCKECGYTLKGNSSNVGEKLYLSYRCSTFYLNKNCVHNVTHNEKHIENYLLTNLKPQLHKHMVKLEAQNEKIRRNKKSNKKDEKKKIMKKLDKIKDLYLEDLIDKETYRKDYEKLQSQLDNITEEQESQIIDTSHIKKFLDIDINEMYSDLSRVERRRFWLSIIDYIEIDNNKNITINFI</sequence>
<name>A0A381KKY4_CLODI</name>
<dbReference type="EMBL" id="DAEQIJ010000032">
    <property type="protein sequence ID" value="HBH2621979.1"/>
    <property type="molecule type" value="Genomic_DNA"/>
</dbReference>
<dbReference type="InterPro" id="IPR006119">
    <property type="entry name" value="Resolv_N"/>
</dbReference>
<dbReference type="GO" id="GO:0000150">
    <property type="term" value="F:DNA strand exchange activity"/>
    <property type="evidence" value="ECO:0007669"/>
    <property type="project" value="InterPro"/>
</dbReference>
<dbReference type="Pfam" id="PF07508">
    <property type="entry name" value="Recombinase"/>
    <property type="match status" value="1"/>
</dbReference>
<keyword evidence="2" id="KW-0238">DNA-binding</keyword>